<evidence type="ECO:0000256" key="7">
    <source>
        <dbReference type="ARBA" id="ARBA00022958"/>
    </source>
</evidence>
<evidence type="ECO:0000256" key="9">
    <source>
        <dbReference type="ARBA" id="ARBA00023235"/>
    </source>
</evidence>
<accession>A0A0B2VR05</accession>
<dbReference type="EC" id="5.1.99.6" evidence="3 10"/>
<evidence type="ECO:0000256" key="11">
    <source>
        <dbReference type="SAM" id="Coils"/>
    </source>
</evidence>
<dbReference type="PROSITE" id="PS50888">
    <property type="entry name" value="BHLH"/>
    <property type="match status" value="1"/>
</dbReference>
<dbReference type="NCBIfam" id="TIGR00197">
    <property type="entry name" value="yjeF_nterm"/>
    <property type="match status" value="1"/>
</dbReference>
<dbReference type="SUPFAM" id="SSF47459">
    <property type="entry name" value="HLH, helix-loop-helix DNA-binding domain"/>
    <property type="match status" value="1"/>
</dbReference>
<comment type="similarity">
    <text evidence="10">Belongs to the NnrE/AIBP family.</text>
</comment>
<dbReference type="SUPFAM" id="SSF64153">
    <property type="entry name" value="YjeF N-terminal domain-like"/>
    <property type="match status" value="1"/>
</dbReference>
<dbReference type="Proteomes" id="UP000031036">
    <property type="component" value="Unassembled WGS sequence"/>
</dbReference>
<evidence type="ECO:0000259" key="13">
    <source>
        <dbReference type="PROSITE" id="PS51385"/>
    </source>
</evidence>
<evidence type="ECO:0000256" key="5">
    <source>
        <dbReference type="ARBA" id="ARBA00022741"/>
    </source>
</evidence>
<keyword evidence="11" id="KW-0175">Coiled coil</keyword>
<dbReference type="GO" id="GO:0052856">
    <property type="term" value="F:NAD(P)HX epimerase activity"/>
    <property type="evidence" value="ECO:0007669"/>
    <property type="project" value="UniProtKB-UniRule"/>
</dbReference>
<dbReference type="PANTHER" id="PTHR13232:SF10">
    <property type="entry name" value="NAD(P)H-HYDRATE EPIMERASE"/>
    <property type="match status" value="1"/>
</dbReference>
<keyword evidence="6" id="KW-0521">NADP</keyword>
<dbReference type="GO" id="GO:0046872">
    <property type="term" value="F:metal ion binding"/>
    <property type="evidence" value="ECO:0007669"/>
    <property type="project" value="UniProtKB-KW"/>
</dbReference>
<dbReference type="Pfam" id="PF00010">
    <property type="entry name" value="HLH"/>
    <property type="match status" value="1"/>
</dbReference>
<comment type="cofactor">
    <cofactor evidence="10">
        <name>K(+)</name>
        <dbReference type="ChEBI" id="CHEBI:29103"/>
    </cofactor>
    <text evidence="10">Binds 1 potassium ion per subunit.</text>
</comment>
<feature type="binding site" evidence="10">
    <location>
        <begin position="176"/>
        <end position="182"/>
    </location>
    <ligand>
        <name>(6S)-NADPHX</name>
        <dbReference type="ChEBI" id="CHEBI:64076"/>
    </ligand>
</feature>
<dbReference type="PANTHER" id="PTHR13232">
    <property type="entry name" value="NAD(P)H-HYDRATE EPIMERASE"/>
    <property type="match status" value="1"/>
</dbReference>
<feature type="domain" description="BHLH" evidence="12">
    <location>
        <begin position="310"/>
        <end position="364"/>
    </location>
</feature>
<dbReference type="CDD" id="cd11390">
    <property type="entry name" value="bHLH_TS"/>
    <property type="match status" value="1"/>
</dbReference>
<comment type="caution">
    <text evidence="10">Lacks conserved residue(s) required for the propagation of feature annotation.</text>
</comment>
<evidence type="ECO:0000256" key="1">
    <source>
        <dbReference type="ARBA" id="ARBA00000013"/>
    </source>
</evidence>
<dbReference type="GO" id="GO:0000166">
    <property type="term" value="F:nucleotide binding"/>
    <property type="evidence" value="ECO:0007669"/>
    <property type="project" value="UniProtKB-KW"/>
</dbReference>
<evidence type="ECO:0000256" key="2">
    <source>
        <dbReference type="ARBA" id="ARBA00000909"/>
    </source>
</evidence>
<comment type="caution">
    <text evidence="14">The sequence shown here is derived from an EMBL/GenBank/DDBJ whole genome shotgun (WGS) entry which is preliminary data.</text>
</comment>
<gene>
    <name evidence="14" type="primary">APOA1BP</name>
    <name evidence="14" type="ORF">Tcan_16351</name>
</gene>
<keyword evidence="9 10" id="KW-0413">Isomerase</keyword>
<dbReference type="SMART" id="SM00353">
    <property type="entry name" value="HLH"/>
    <property type="match status" value="1"/>
</dbReference>
<feature type="binding site" evidence="10">
    <location>
        <position position="172"/>
    </location>
    <ligand>
        <name>K(+)</name>
        <dbReference type="ChEBI" id="CHEBI:29103"/>
    </ligand>
</feature>
<keyword evidence="7 10" id="KW-0630">Potassium</keyword>
<evidence type="ECO:0000256" key="8">
    <source>
        <dbReference type="ARBA" id="ARBA00023027"/>
    </source>
</evidence>
<dbReference type="Pfam" id="PF03853">
    <property type="entry name" value="YjeF_N"/>
    <property type="match status" value="1"/>
</dbReference>
<keyword evidence="8 10" id="KW-0520">NAD</keyword>
<sequence>MHVLGRVLTASAVNSKRLVLCAGGGLQTQCASFSSAFPNHCRMSSASGSVKYLRQDEAIAIDQELFNEYGFSVDQLMELAGLSCAHAVAVSFPRGNVLVVAGPGNNGGDGFVCARHLKLFGYTPSILYPKKSNAELMKRLVTQVTKMGISFEDVDLASSPSYISENYSLIVDAIFGFSFRPPLTSPFDTIIDAVTKSSVPVFSVDIPSGWHVENGPPSAGVAIKPSVLISLTAPKLCARYASGVTHYLGGRFVPQSLADKYQLSLPSYPATDCINSLLSMEEIEPYVRRKRVNSEKANKLHALNEEEQSVLRMSINSRERKRMHDLNDALDELRQCLPYSQSASSRKMSKINTLLLASNWIRQLTNMNNELRRQLEELRGRSREGTAWPSSASPTTAVPSPTAVRSLALLNNPVFPLNLVPDAHKPILAITPAQPCVKALNGFCFCVKCIVTNSSHLKSARDTTK</sequence>
<keyword evidence="5 10" id="KW-0547">Nucleotide-binding</keyword>
<evidence type="ECO:0000256" key="10">
    <source>
        <dbReference type="HAMAP-Rule" id="MF_03159"/>
    </source>
</evidence>
<dbReference type="AlphaFoldDB" id="A0A0B2VR05"/>
<feature type="binding site" evidence="10">
    <location>
        <position position="205"/>
    </location>
    <ligand>
        <name>(6S)-NADPHX</name>
        <dbReference type="ChEBI" id="CHEBI:64076"/>
    </ligand>
</feature>
<evidence type="ECO:0000313" key="14">
    <source>
        <dbReference type="EMBL" id="KHN83827.1"/>
    </source>
</evidence>
<feature type="binding site" evidence="10">
    <location>
        <position position="106"/>
    </location>
    <ligand>
        <name>K(+)</name>
        <dbReference type="ChEBI" id="CHEBI:29103"/>
    </ligand>
</feature>
<keyword evidence="4 10" id="KW-0479">Metal-binding</keyword>
<feature type="binding site" evidence="10">
    <location>
        <begin position="105"/>
        <end position="109"/>
    </location>
    <ligand>
        <name>(6S)-NADPHX</name>
        <dbReference type="ChEBI" id="CHEBI:64076"/>
    </ligand>
</feature>
<evidence type="ECO:0000313" key="15">
    <source>
        <dbReference type="Proteomes" id="UP000031036"/>
    </source>
</evidence>
<protein>
    <recommendedName>
        <fullName evidence="3 10">NAD(P)H-hydrate epimerase</fullName>
        <ecNumber evidence="3 10">5.1.99.6</ecNumber>
    </recommendedName>
    <alternativeName>
        <fullName evidence="10">NAD(P)HX epimerase</fullName>
    </alternativeName>
</protein>
<dbReference type="Gene3D" id="3.40.50.10260">
    <property type="entry name" value="YjeF N-terminal domain"/>
    <property type="match status" value="1"/>
</dbReference>
<dbReference type="EMBL" id="JPKZ01001136">
    <property type="protein sequence ID" value="KHN83827.1"/>
    <property type="molecule type" value="Genomic_DNA"/>
</dbReference>
<feature type="domain" description="YjeF N-terminal" evidence="13">
    <location>
        <begin position="58"/>
        <end position="265"/>
    </location>
</feature>
<evidence type="ECO:0000256" key="3">
    <source>
        <dbReference type="ARBA" id="ARBA00012228"/>
    </source>
</evidence>
<proteinExistence type="inferred from homology"/>
<name>A0A0B2VR05_TOXCA</name>
<dbReference type="GO" id="GO:0046983">
    <property type="term" value="F:protein dimerization activity"/>
    <property type="evidence" value="ECO:0007669"/>
    <property type="project" value="InterPro"/>
</dbReference>
<dbReference type="STRING" id="6265.A0A0B2VR05"/>
<dbReference type="InterPro" id="IPR011598">
    <property type="entry name" value="bHLH_dom"/>
</dbReference>
<feature type="coiled-coil region" evidence="11">
    <location>
        <begin position="316"/>
        <end position="384"/>
    </location>
</feature>
<dbReference type="GO" id="GO:0005739">
    <property type="term" value="C:mitochondrion"/>
    <property type="evidence" value="ECO:0007669"/>
    <property type="project" value="TreeGrafter"/>
</dbReference>
<dbReference type="InterPro" id="IPR036652">
    <property type="entry name" value="YjeF_N_dom_sf"/>
</dbReference>
<dbReference type="InterPro" id="IPR032976">
    <property type="entry name" value="YJEFN_prot_NAXE-like"/>
</dbReference>
<dbReference type="InterPro" id="IPR036638">
    <property type="entry name" value="HLH_DNA-bd_sf"/>
</dbReference>
<comment type="function">
    <text evidence="10">Catalyzes the epimerization of the S- and R-forms of NAD(P)HX, a damaged form of NAD(P)H that is a result of enzymatic or heat-dependent hydration. This is a prerequisite for the S-specific NAD(P)H-hydrate dehydratase to allow the repair of both epimers of NAD(P)HX.</text>
</comment>
<feature type="binding site" evidence="10">
    <location>
        <position position="208"/>
    </location>
    <ligand>
        <name>K(+)</name>
        <dbReference type="ChEBI" id="CHEBI:29103"/>
    </ligand>
</feature>
<organism evidence="14 15">
    <name type="scientific">Toxocara canis</name>
    <name type="common">Canine roundworm</name>
    <dbReference type="NCBI Taxonomy" id="6265"/>
    <lineage>
        <taxon>Eukaryota</taxon>
        <taxon>Metazoa</taxon>
        <taxon>Ecdysozoa</taxon>
        <taxon>Nematoda</taxon>
        <taxon>Chromadorea</taxon>
        <taxon>Rhabditida</taxon>
        <taxon>Spirurina</taxon>
        <taxon>Ascaridomorpha</taxon>
        <taxon>Ascaridoidea</taxon>
        <taxon>Toxocaridae</taxon>
        <taxon>Toxocara</taxon>
    </lineage>
</organism>
<dbReference type="HAMAP" id="MF_01966">
    <property type="entry name" value="NADHX_epimerase"/>
    <property type="match status" value="1"/>
</dbReference>
<comment type="catalytic activity">
    <reaction evidence="2 10">
        <text>(6R)-NADPHX = (6S)-NADPHX</text>
        <dbReference type="Rhea" id="RHEA:32227"/>
        <dbReference type="ChEBI" id="CHEBI:64076"/>
        <dbReference type="ChEBI" id="CHEBI:64077"/>
        <dbReference type="EC" id="5.1.99.6"/>
    </reaction>
</comment>
<dbReference type="OrthoDB" id="10064708at2759"/>
<comment type="catalytic activity">
    <reaction evidence="1 10">
        <text>(6R)-NADHX = (6S)-NADHX</text>
        <dbReference type="Rhea" id="RHEA:32215"/>
        <dbReference type="ChEBI" id="CHEBI:64074"/>
        <dbReference type="ChEBI" id="CHEBI:64075"/>
        <dbReference type="EC" id="5.1.99.6"/>
    </reaction>
</comment>
<dbReference type="Gene3D" id="4.10.280.10">
    <property type="entry name" value="Helix-loop-helix DNA-binding domain"/>
    <property type="match status" value="1"/>
</dbReference>
<dbReference type="PROSITE" id="PS51385">
    <property type="entry name" value="YJEF_N"/>
    <property type="match status" value="1"/>
</dbReference>
<evidence type="ECO:0000256" key="4">
    <source>
        <dbReference type="ARBA" id="ARBA00022723"/>
    </source>
</evidence>
<evidence type="ECO:0000259" key="12">
    <source>
        <dbReference type="PROSITE" id="PS50888"/>
    </source>
</evidence>
<evidence type="ECO:0000256" key="6">
    <source>
        <dbReference type="ARBA" id="ARBA00022857"/>
    </source>
</evidence>
<reference evidence="14 15" key="1">
    <citation type="submission" date="2014-11" db="EMBL/GenBank/DDBJ databases">
        <title>Genetic blueprint of the zoonotic pathogen Toxocara canis.</title>
        <authorList>
            <person name="Zhu X.-Q."/>
            <person name="Korhonen P.K."/>
            <person name="Cai H."/>
            <person name="Young N.D."/>
            <person name="Nejsum P."/>
            <person name="von Samson-Himmelstjerna G."/>
            <person name="Boag P.R."/>
            <person name="Tan P."/>
            <person name="Li Q."/>
            <person name="Min J."/>
            <person name="Yang Y."/>
            <person name="Wang X."/>
            <person name="Fang X."/>
            <person name="Hall R.S."/>
            <person name="Hofmann A."/>
            <person name="Sternberg P.W."/>
            <person name="Jex A.R."/>
            <person name="Gasser R.B."/>
        </authorList>
    </citation>
    <scope>NUCLEOTIDE SEQUENCE [LARGE SCALE GENOMIC DNA]</scope>
    <source>
        <strain evidence="14">PN_DK_2014</strain>
    </source>
</reference>
<keyword evidence="15" id="KW-1185">Reference proteome</keyword>
<dbReference type="InterPro" id="IPR004443">
    <property type="entry name" value="YjeF_N_dom"/>
</dbReference>